<feature type="non-terminal residue" evidence="9">
    <location>
        <position position="1"/>
    </location>
</feature>
<dbReference type="InterPro" id="IPR036514">
    <property type="entry name" value="SGNH_hydro_sf"/>
</dbReference>
<dbReference type="Gene3D" id="3.40.50.1110">
    <property type="entry name" value="SGNH hydrolase"/>
    <property type="match status" value="1"/>
</dbReference>
<name>A0A834CV35_JUGRE</name>
<dbReference type="Pfam" id="PF00657">
    <property type="entry name" value="Lipase_GDSL"/>
    <property type="match status" value="1"/>
</dbReference>
<keyword evidence="5" id="KW-0378">Hydrolase</keyword>
<comment type="subcellular location">
    <subcellularLocation>
        <location evidence="1">Secreted</location>
    </subcellularLocation>
</comment>
<evidence type="ECO:0000256" key="1">
    <source>
        <dbReference type="ARBA" id="ARBA00004613"/>
    </source>
</evidence>
<dbReference type="Proteomes" id="UP000619265">
    <property type="component" value="Unassembled WGS sequence"/>
</dbReference>
<dbReference type="PANTHER" id="PTHR45650">
    <property type="entry name" value="GDSL-LIKE LIPASE/ACYLHYDROLASE-RELATED"/>
    <property type="match status" value="1"/>
</dbReference>
<dbReference type="AlphaFoldDB" id="A0A834CV35"/>
<evidence type="ECO:0000256" key="6">
    <source>
        <dbReference type="ARBA" id="ARBA00022963"/>
    </source>
</evidence>
<evidence type="ECO:0000256" key="7">
    <source>
        <dbReference type="ARBA" id="ARBA00023098"/>
    </source>
</evidence>
<evidence type="ECO:0000256" key="2">
    <source>
        <dbReference type="ARBA" id="ARBA00008668"/>
    </source>
</evidence>
<keyword evidence="6" id="KW-0442">Lipid degradation</keyword>
<comment type="similarity">
    <text evidence="2">Belongs to the 'GDSL' lipolytic enzyme family.</text>
</comment>
<reference evidence="9" key="1">
    <citation type="submission" date="2015-10" db="EMBL/GenBank/DDBJ databases">
        <authorList>
            <person name="Martinez-Garcia P.J."/>
            <person name="Crepeau M.W."/>
            <person name="Puiu D."/>
            <person name="Gonzalez-Ibeas D."/>
            <person name="Whalen J."/>
            <person name="Stevens K."/>
            <person name="Paul R."/>
            <person name="Butterfield T."/>
            <person name="Britton M."/>
            <person name="Reagan R."/>
            <person name="Chakraborty S."/>
            <person name="Walawage S.L."/>
            <person name="Vasquez-Gross H.A."/>
            <person name="Cardeno C."/>
            <person name="Famula R."/>
            <person name="Pratt K."/>
            <person name="Kuruganti S."/>
            <person name="Aradhya M.K."/>
            <person name="Leslie C.A."/>
            <person name="Dandekar A.M."/>
            <person name="Salzberg S.L."/>
            <person name="Wegrzyn J.L."/>
            <person name="Langley C.H."/>
            <person name="Neale D.B."/>
        </authorList>
    </citation>
    <scope>NUCLEOTIDE SEQUENCE</scope>
    <source>
        <tissue evidence="9">Leaves</tissue>
    </source>
</reference>
<dbReference type="GO" id="GO:0005576">
    <property type="term" value="C:extracellular region"/>
    <property type="evidence" value="ECO:0007669"/>
    <property type="project" value="UniProtKB-SubCell"/>
</dbReference>
<evidence type="ECO:0000256" key="8">
    <source>
        <dbReference type="SAM" id="Phobius"/>
    </source>
</evidence>
<dbReference type="GO" id="GO:0016788">
    <property type="term" value="F:hydrolase activity, acting on ester bonds"/>
    <property type="evidence" value="ECO:0007669"/>
    <property type="project" value="InterPro"/>
</dbReference>
<dbReference type="InterPro" id="IPR001087">
    <property type="entry name" value="GDSL"/>
</dbReference>
<comment type="caution">
    <text evidence="9">The sequence shown here is derived from an EMBL/GenBank/DDBJ whole genome shotgun (WGS) entry which is preliminary data.</text>
</comment>
<accession>A0A834CV35</accession>
<dbReference type="SUPFAM" id="SSF52266">
    <property type="entry name" value="SGNH hydrolase"/>
    <property type="match status" value="1"/>
</dbReference>
<dbReference type="Gramene" id="Jr06_12240_p1">
    <property type="protein sequence ID" value="cds.Jr06_12240_p1"/>
    <property type="gene ID" value="Jr06_12240"/>
</dbReference>
<gene>
    <name evidence="9" type="ORF">F2P56_012937</name>
</gene>
<evidence type="ECO:0000256" key="4">
    <source>
        <dbReference type="ARBA" id="ARBA00022729"/>
    </source>
</evidence>
<evidence type="ECO:0000313" key="10">
    <source>
        <dbReference type="Proteomes" id="UP000619265"/>
    </source>
</evidence>
<keyword evidence="3" id="KW-0964">Secreted</keyword>
<keyword evidence="8" id="KW-1133">Transmembrane helix</keyword>
<protein>
    <recommendedName>
        <fullName evidence="11">GDSL esterase/lipase At1g29670-like</fullName>
    </recommendedName>
</protein>
<dbReference type="CDD" id="cd01837">
    <property type="entry name" value="SGNH_plant_lipase_like"/>
    <property type="match status" value="1"/>
</dbReference>
<keyword evidence="4" id="KW-0732">Signal</keyword>
<dbReference type="EMBL" id="LIHL02000006">
    <property type="protein sequence ID" value="KAF5468820.1"/>
    <property type="molecule type" value="Genomic_DNA"/>
</dbReference>
<sequence length="431" mass="47725">FCPLIQLAFHFSRPSLFLSHSDIINHSCPSTCLQIVSFCIFLFLLLIFLFVSSHNCARAGKMRKGAALVLFPFWVVVIFICCMQLQAGDGKVLQRVPCYFIFGDSLADNGNNNFLSTIAKVNHRPYGIDFPSGPTGRFCNGRTTVDIIAELMGFNNYIPPFATTKGRKILSGVNYASGSAGILNETGQHLGGHISMDGQLKNHQITISRMAKILGTNRSAAAKYLNKCLYHVGMGSNDFINNYFQPKYYPTSRRYTPEQYAKVLAVQYFKQLKTLYSYGARKIALFGVGPIGCAPNSLSLHGATNGSTCVDPMNNAAQIFNENLKLIVNRLNKTKTDADFVYVDGMGHAAEALSYGFKVLDAGCCQVGSSGQCIPFKTPCQNRSEYVFWDAFHPTEAVNRITARLSYNVVFPSKTDLHRDHRDHGSHPIEL</sequence>
<dbReference type="InterPro" id="IPR035669">
    <property type="entry name" value="SGNH_plant_lipase-like"/>
</dbReference>
<reference evidence="9" key="2">
    <citation type="submission" date="2020-03" db="EMBL/GenBank/DDBJ databases">
        <title>Walnut 2.0.</title>
        <authorList>
            <person name="Marrano A."/>
            <person name="Britton M."/>
            <person name="Zimin A.V."/>
            <person name="Zaini P.A."/>
            <person name="Workman R."/>
            <person name="Puiu D."/>
            <person name="Bianco L."/>
            <person name="Allen B.J."/>
            <person name="Troggio M."/>
            <person name="Leslie C.A."/>
            <person name="Timp W."/>
            <person name="Dendekar A."/>
            <person name="Salzberg S.L."/>
            <person name="Neale D.B."/>
        </authorList>
    </citation>
    <scope>NUCLEOTIDE SEQUENCE</scope>
    <source>
        <tissue evidence="9">Leaves</tissue>
    </source>
</reference>
<dbReference type="PANTHER" id="PTHR45650:SF75">
    <property type="entry name" value="GDSL-LIKE LIPASE_ACYLHYDROLASE"/>
    <property type="match status" value="1"/>
</dbReference>
<feature type="transmembrane region" description="Helical" evidence="8">
    <location>
        <begin position="65"/>
        <end position="87"/>
    </location>
</feature>
<dbReference type="GO" id="GO:0016042">
    <property type="term" value="P:lipid catabolic process"/>
    <property type="evidence" value="ECO:0007669"/>
    <property type="project" value="UniProtKB-KW"/>
</dbReference>
<dbReference type="InterPro" id="IPR051238">
    <property type="entry name" value="GDSL_esterase/lipase"/>
</dbReference>
<feature type="transmembrane region" description="Helical" evidence="8">
    <location>
        <begin position="35"/>
        <end position="53"/>
    </location>
</feature>
<keyword evidence="7" id="KW-0443">Lipid metabolism</keyword>
<keyword evidence="8" id="KW-0812">Transmembrane</keyword>
<evidence type="ECO:0000256" key="5">
    <source>
        <dbReference type="ARBA" id="ARBA00022801"/>
    </source>
</evidence>
<organism evidence="9 10">
    <name type="scientific">Juglans regia</name>
    <name type="common">English walnut</name>
    <dbReference type="NCBI Taxonomy" id="51240"/>
    <lineage>
        <taxon>Eukaryota</taxon>
        <taxon>Viridiplantae</taxon>
        <taxon>Streptophyta</taxon>
        <taxon>Embryophyta</taxon>
        <taxon>Tracheophyta</taxon>
        <taxon>Spermatophyta</taxon>
        <taxon>Magnoliopsida</taxon>
        <taxon>eudicotyledons</taxon>
        <taxon>Gunneridae</taxon>
        <taxon>Pentapetalae</taxon>
        <taxon>rosids</taxon>
        <taxon>fabids</taxon>
        <taxon>Fagales</taxon>
        <taxon>Juglandaceae</taxon>
        <taxon>Juglans</taxon>
    </lineage>
</organism>
<keyword evidence="8" id="KW-0472">Membrane</keyword>
<proteinExistence type="inferred from homology"/>
<evidence type="ECO:0000256" key="3">
    <source>
        <dbReference type="ARBA" id="ARBA00022525"/>
    </source>
</evidence>
<evidence type="ECO:0008006" key="11">
    <source>
        <dbReference type="Google" id="ProtNLM"/>
    </source>
</evidence>
<evidence type="ECO:0000313" key="9">
    <source>
        <dbReference type="EMBL" id="KAF5468820.1"/>
    </source>
</evidence>